<dbReference type="InterPro" id="IPR050493">
    <property type="entry name" value="FAD-dep_Monooxygenase_BioMet"/>
</dbReference>
<gene>
    <name evidence="8" type="ORF">M409DRAFT_21647</name>
</gene>
<comment type="similarity">
    <text evidence="1">Belongs to the paxM FAD-dependent monooxygenase family.</text>
</comment>
<evidence type="ECO:0000259" key="7">
    <source>
        <dbReference type="Pfam" id="PF01494"/>
    </source>
</evidence>
<evidence type="ECO:0000256" key="3">
    <source>
        <dbReference type="ARBA" id="ARBA00022827"/>
    </source>
</evidence>
<name>A0A6A6CQV3_ZASCE</name>
<dbReference type="InterPro" id="IPR002938">
    <property type="entry name" value="FAD-bd"/>
</dbReference>
<protein>
    <recommendedName>
        <fullName evidence="7">FAD-binding domain-containing protein</fullName>
    </recommendedName>
</protein>
<keyword evidence="2" id="KW-0285">Flavoprotein</keyword>
<evidence type="ECO:0000313" key="9">
    <source>
        <dbReference type="Proteomes" id="UP000799537"/>
    </source>
</evidence>
<dbReference type="PANTHER" id="PTHR13789">
    <property type="entry name" value="MONOOXYGENASE"/>
    <property type="match status" value="1"/>
</dbReference>
<dbReference type="PANTHER" id="PTHR13789:SF147">
    <property type="entry name" value="PUTATIVE (AFU_ORTHOLOGUE AFUA_2G01950)-RELATED"/>
    <property type="match status" value="1"/>
</dbReference>
<reference evidence="8" key="1">
    <citation type="journal article" date="2020" name="Stud. Mycol.">
        <title>101 Dothideomycetes genomes: a test case for predicting lifestyles and emergence of pathogens.</title>
        <authorList>
            <person name="Haridas S."/>
            <person name="Albert R."/>
            <person name="Binder M."/>
            <person name="Bloem J."/>
            <person name="Labutti K."/>
            <person name="Salamov A."/>
            <person name="Andreopoulos B."/>
            <person name="Baker S."/>
            <person name="Barry K."/>
            <person name="Bills G."/>
            <person name="Bluhm B."/>
            <person name="Cannon C."/>
            <person name="Castanera R."/>
            <person name="Culley D."/>
            <person name="Daum C."/>
            <person name="Ezra D."/>
            <person name="Gonzalez J."/>
            <person name="Henrissat B."/>
            <person name="Kuo A."/>
            <person name="Liang C."/>
            <person name="Lipzen A."/>
            <person name="Lutzoni F."/>
            <person name="Magnuson J."/>
            <person name="Mondo S."/>
            <person name="Nolan M."/>
            <person name="Ohm R."/>
            <person name="Pangilinan J."/>
            <person name="Park H.-J."/>
            <person name="Ramirez L."/>
            <person name="Alfaro M."/>
            <person name="Sun H."/>
            <person name="Tritt A."/>
            <person name="Yoshinaga Y."/>
            <person name="Zwiers L.-H."/>
            <person name="Turgeon B."/>
            <person name="Goodwin S."/>
            <person name="Spatafora J."/>
            <person name="Crous P."/>
            <person name="Grigoriev I."/>
        </authorList>
    </citation>
    <scope>NUCLEOTIDE SEQUENCE</scope>
    <source>
        <strain evidence="8">ATCC 36951</strain>
    </source>
</reference>
<organism evidence="8 9">
    <name type="scientific">Zasmidium cellare ATCC 36951</name>
    <dbReference type="NCBI Taxonomy" id="1080233"/>
    <lineage>
        <taxon>Eukaryota</taxon>
        <taxon>Fungi</taxon>
        <taxon>Dikarya</taxon>
        <taxon>Ascomycota</taxon>
        <taxon>Pezizomycotina</taxon>
        <taxon>Dothideomycetes</taxon>
        <taxon>Dothideomycetidae</taxon>
        <taxon>Mycosphaerellales</taxon>
        <taxon>Mycosphaerellaceae</taxon>
        <taxon>Zasmidium</taxon>
    </lineage>
</organism>
<sequence>MKILIIGAGLGGLCAAIAFAHSSSPSKKHQVLVFESRPTLSPTQGGINVRPAATRIMNTWNLQTSLRRIAEPTSSFINRNLYTGKVANRTILVDATREEDWGTTRDELVRVLLERARGAGVRVEFGVGVEDVWEDGERAFVKLGDGRVEEGDLVVAAGGIRSRVRGQILEDVVAGGRSVDPIVSDVTLYGVRVEDTDDVPSLLATDSEYVVTWIGRDAFCISRYNRTLRHARGLFGIRGQTDQKGLWDEQGDINFVRQAFSTACPDLRAMLEKATSCDRWRLAELPDLPRWTSRHGKIVLLGDSAHAMEPNAAHGFSSTVEDVGVLEYLVNRFEGQEAAANVPAITREWERIRKPRVERIKAWANENTAVFLGEPPKDRVLRESGEGRRISLKAVKPRMDGHFDSREFLKWTLDYDAVEEARKIVEGPSRANL</sequence>
<evidence type="ECO:0000256" key="4">
    <source>
        <dbReference type="ARBA" id="ARBA00023002"/>
    </source>
</evidence>
<dbReference type="Pfam" id="PF01494">
    <property type="entry name" value="FAD_binding_3"/>
    <property type="match status" value="1"/>
</dbReference>
<keyword evidence="3" id="KW-0274">FAD</keyword>
<evidence type="ECO:0000313" key="8">
    <source>
        <dbReference type="EMBL" id="KAF2168202.1"/>
    </source>
</evidence>
<dbReference type="Proteomes" id="UP000799537">
    <property type="component" value="Unassembled WGS sequence"/>
</dbReference>
<dbReference type="PRINTS" id="PR00420">
    <property type="entry name" value="RNGMNOXGNASE"/>
</dbReference>
<evidence type="ECO:0000256" key="5">
    <source>
        <dbReference type="ARBA" id="ARBA00023033"/>
    </source>
</evidence>
<evidence type="ECO:0000256" key="6">
    <source>
        <dbReference type="SAM" id="SignalP"/>
    </source>
</evidence>
<dbReference type="GeneID" id="54559229"/>
<dbReference type="GO" id="GO:0071949">
    <property type="term" value="F:FAD binding"/>
    <property type="evidence" value="ECO:0007669"/>
    <property type="project" value="InterPro"/>
</dbReference>
<dbReference type="Gene3D" id="3.50.50.60">
    <property type="entry name" value="FAD/NAD(P)-binding domain"/>
    <property type="match status" value="1"/>
</dbReference>
<accession>A0A6A6CQV3</accession>
<evidence type="ECO:0000256" key="2">
    <source>
        <dbReference type="ARBA" id="ARBA00022630"/>
    </source>
</evidence>
<dbReference type="RefSeq" id="XP_033669091.1">
    <property type="nucleotide sequence ID" value="XM_033805957.1"/>
</dbReference>
<dbReference type="SUPFAM" id="SSF51905">
    <property type="entry name" value="FAD/NAD(P)-binding domain"/>
    <property type="match status" value="1"/>
</dbReference>
<feature type="signal peptide" evidence="6">
    <location>
        <begin position="1"/>
        <end position="22"/>
    </location>
</feature>
<dbReference type="InterPro" id="IPR036188">
    <property type="entry name" value="FAD/NAD-bd_sf"/>
</dbReference>
<keyword evidence="5" id="KW-0503">Monooxygenase</keyword>
<dbReference type="EMBL" id="ML993591">
    <property type="protein sequence ID" value="KAF2168202.1"/>
    <property type="molecule type" value="Genomic_DNA"/>
</dbReference>
<keyword evidence="6" id="KW-0732">Signal</keyword>
<feature type="chain" id="PRO_5025526071" description="FAD-binding domain-containing protein" evidence="6">
    <location>
        <begin position="23"/>
        <end position="433"/>
    </location>
</feature>
<keyword evidence="9" id="KW-1185">Reference proteome</keyword>
<feature type="domain" description="FAD-binding" evidence="7">
    <location>
        <begin position="2"/>
        <end position="326"/>
    </location>
</feature>
<dbReference type="AlphaFoldDB" id="A0A6A6CQV3"/>
<dbReference type="GO" id="GO:0004497">
    <property type="term" value="F:monooxygenase activity"/>
    <property type="evidence" value="ECO:0007669"/>
    <property type="project" value="UniProtKB-KW"/>
</dbReference>
<evidence type="ECO:0000256" key="1">
    <source>
        <dbReference type="ARBA" id="ARBA00007992"/>
    </source>
</evidence>
<dbReference type="OrthoDB" id="16820at2759"/>
<proteinExistence type="inferred from homology"/>
<keyword evidence="4" id="KW-0560">Oxidoreductase</keyword>